<evidence type="ECO:0000313" key="2">
    <source>
        <dbReference type="Proteomes" id="UP001143372"/>
    </source>
</evidence>
<reference evidence="1" key="2">
    <citation type="submission" date="2023-01" db="EMBL/GenBank/DDBJ databases">
        <authorList>
            <person name="Sun Q."/>
            <person name="Evtushenko L."/>
        </authorList>
    </citation>
    <scope>NUCLEOTIDE SEQUENCE</scope>
    <source>
        <strain evidence="1">VKM B-2347</strain>
    </source>
</reference>
<keyword evidence="2" id="KW-1185">Reference proteome</keyword>
<protein>
    <submittedName>
        <fullName evidence="1">Uncharacterized protein</fullName>
    </submittedName>
</protein>
<evidence type="ECO:0000313" key="1">
    <source>
        <dbReference type="EMBL" id="GLK66376.1"/>
    </source>
</evidence>
<comment type="caution">
    <text evidence="1">The sequence shown here is derived from an EMBL/GenBank/DDBJ whole genome shotgun (WGS) entry which is preliminary data.</text>
</comment>
<proteinExistence type="predicted"/>
<dbReference type="AlphaFoldDB" id="A0A9W6IWE3"/>
<name>A0A9W6IWE3_9HYPH</name>
<sequence>MNDAMDLTGGLLGTIAGAAAANQQAEADRRADAEKCWTENRRIKSGAQTVVKKVRVCSGE</sequence>
<gene>
    <name evidence="1" type="ORF">GCM10008179_00140</name>
</gene>
<dbReference type="EMBL" id="BSFI01000001">
    <property type="protein sequence ID" value="GLK66376.1"/>
    <property type="molecule type" value="Genomic_DNA"/>
</dbReference>
<reference evidence="1" key="1">
    <citation type="journal article" date="2014" name="Int. J. Syst. Evol. Microbiol.">
        <title>Complete genome sequence of Corynebacterium casei LMG S-19264T (=DSM 44701T), isolated from a smear-ripened cheese.</title>
        <authorList>
            <consortium name="US DOE Joint Genome Institute (JGI-PGF)"/>
            <person name="Walter F."/>
            <person name="Albersmeier A."/>
            <person name="Kalinowski J."/>
            <person name="Ruckert C."/>
        </authorList>
    </citation>
    <scope>NUCLEOTIDE SEQUENCE</scope>
    <source>
        <strain evidence="1">VKM B-2347</strain>
    </source>
</reference>
<dbReference type="Proteomes" id="UP001143372">
    <property type="component" value="Unassembled WGS sequence"/>
</dbReference>
<accession>A0A9W6IWE3</accession>
<organism evidence="1 2">
    <name type="scientific">Hansschlegelia plantiphila</name>
    <dbReference type="NCBI Taxonomy" id="374655"/>
    <lineage>
        <taxon>Bacteria</taxon>
        <taxon>Pseudomonadati</taxon>
        <taxon>Pseudomonadota</taxon>
        <taxon>Alphaproteobacteria</taxon>
        <taxon>Hyphomicrobiales</taxon>
        <taxon>Methylopilaceae</taxon>
        <taxon>Hansschlegelia</taxon>
    </lineage>
</organism>